<dbReference type="OrthoDB" id="423498at2759"/>
<dbReference type="PANTHER" id="PTHR47064">
    <property type="entry name" value="PUTATIVE (AFU_ORTHOLOGUE AFUA_1G08990)-RELATED"/>
    <property type="match status" value="1"/>
</dbReference>
<keyword evidence="1" id="KW-0732">Signal</keyword>
<name>A0A397VK92_9GLOM</name>
<gene>
    <name evidence="3" type="ORF">C2G38_2172756</name>
</gene>
<dbReference type="Proteomes" id="UP000266673">
    <property type="component" value="Unassembled WGS sequence"/>
</dbReference>
<accession>A0A397VK92</accession>
<organism evidence="3 4">
    <name type="scientific">Gigaspora rosea</name>
    <dbReference type="NCBI Taxonomy" id="44941"/>
    <lineage>
        <taxon>Eukaryota</taxon>
        <taxon>Fungi</taxon>
        <taxon>Fungi incertae sedis</taxon>
        <taxon>Mucoromycota</taxon>
        <taxon>Glomeromycotina</taxon>
        <taxon>Glomeromycetes</taxon>
        <taxon>Diversisporales</taxon>
        <taxon>Gigasporaceae</taxon>
        <taxon>Gigaspora</taxon>
    </lineage>
</organism>
<sequence>MKFYCITFVLILNSYLIDVSPIQIKKVPPYLSVLGSNFTRPILEPFASTQVDDNTDASHFIKKLKSENFLVYNHKFYDIIGRNPKIEVLASANYSFAHEGGAYIAKFNELFFSSNRLDNNTKVQINKINLETNEVSFNITPKEPILFANGMYSYDGKVIICVQGQGNIGGSIVSLDPKTKKVTTIVDNFFGLKFNSPNDIVVSKDGSYWFTDPSYGYGEGFRDAPQLGDYVYRFDPFTGNIRVVADGFIKPNGLAFSPDEKVLYITDTGFFNGTGYDPKRPHAIYAFDVKKCGILSNRRLVAVTDVTIPDGIKLDIEGNIYVGTYEGDGIQVFDDSGTLLGKINIPNGAANFAFIRNTLIALAETDIYSVELKIESALHF</sequence>
<dbReference type="STRING" id="44941.A0A397VK92"/>
<evidence type="ECO:0000313" key="4">
    <source>
        <dbReference type="Proteomes" id="UP000266673"/>
    </source>
</evidence>
<feature type="chain" id="PRO_5017240801" description="SMP-30/Gluconolactonase/LRE-like region domain-containing protein" evidence="1">
    <location>
        <begin position="22"/>
        <end position="380"/>
    </location>
</feature>
<dbReference type="InterPro" id="IPR052988">
    <property type="entry name" value="Oryzine_lactonohydrolase"/>
</dbReference>
<dbReference type="SUPFAM" id="SSF63829">
    <property type="entry name" value="Calcium-dependent phosphotriesterase"/>
    <property type="match status" value="1"/>
</dbReference>
<comment type="caution">
    <text evidence="3">The sequence shown here is derived from an EMBL/GenBank/DDBJ whole genome shotgun (WGS) entry which is preliminary data.</text>
</comment>
<protein>
    <recommendedName>
        <fullName evidence="2">SMP-30/Gluconolactonase/LRE-like region domain-containing protein</fullName>
    </recommendedName>
</protein>
<dbReference type="InterPro" id="IPR011042">
    <property type="entry name" value="6-blade_b-propeller_TolB-like"/>
</dbReference>
<evidence type="ECO:0000256" key="1">
    <source>
        <dbReference type="SAM" id="SignalP"/>
    </source>
</evidence>
<feature type="domain" description="SMP-30/Gluconolactonase/LRE-like region" evidence="2">
    <location>
        <begin position="123"/>
        <end position="355"/>
    </location>
</feature>
<dbReference type="InterPro" id="IPR013658">
    <property type="entry name" value="SGL"/>
</dbReference>
<reference evidence="3 4" key="1">
    <citation type="submission" date="2018-06" db="EMBL/GenBank/DDBJ databases">
        <title>Comparative genomics reveals the genomic features of Rhizophagus irregularis, R. cerebriforme, R. diaphanum and Gigaspora rosea, and their symbiotic lifestyle signature.</title>
        <authorList>
            <person name="Morin E."/>
            <person name="San Clemente H."/>
            <person name="Chen E.C.H."/>
            <person name="De La Providencia I."/>
            <person name="Hainaut M."/>
            <person name="Kuo A."/>
            <person name="Kohler A."/>
            <person name="Murat C."/>
            <person name="Tang N."/>
            <person name="Roy S."/>
            <person name="Loubradou J."/>
            <person name="Henrissat B."/>
            <person name="Grigoriev I.V."/>
            <person name="Corradi N."/>
            <person name="Roux C."/>
            <person name="Martin F.M."/>
        </authorList>
    </citation>
    <scope>NUCLEOTIDE SEQUENCE [LARGE SCALE GENOMIC DNA]</scope>
    <source>
        <strain evidence="3 4">DAOM 194757</strain>
    </source>
</reference>
<evidence type="ECO:0000259" key="2">
    <source>
        <dbReference type="Pfam" id="PF08450"/>
    </source>
</evidence>
<dbReference type="Gene3D" id="2.120.10.30">
    <property type="entry name" value="TolB, C-terminal domain"/>
    <property type="match status" value="1"/>
</dbReference>
<proteinExistence type="predicted"/>
<feature type="signal peptide" evidence="1">
    <location>
        <begin position="1"/>
        <end position="21"/>
    </location>
</feature>
<dbReference type="EMBL" id="QKWP01000288">
    <property type="protein sequence ID" value="RIB22884.1"/>
    <property type="molecule type" value="Genomic_DNA"/>
</dbReference>
<dbReference type="PANTHER" id="PTHR47064:SF2">
    <property type="entry name" value="SMP-30_GLUCONOLACTONASE_LRE-LIKE REGION DOMAIN-CONTAINING PROTEIN-RELATED"/>
    <property type="match status" value="1"/>
</dbReference>
<evidence type="ECO:0000313" key="3">
    <source>
        <dbReference type="EMBL" id="RIB22884.1"/>
    </source>
</evidence>
<dbReference type="AlphaFoldDB" id="A0A397VK92"/>
<keyword evidence="4" id="KW-1185">Reference proteome</keyword>
<dbReference type="Pfam" id="PF08450">
    <property type="entry name" value="SGL"/>
    <property type="match status" value="1"/>
</dbReference>